<sequence>MLPVRNCVGVKSTRAGQRPVHQTNQPAHYLISSISKPQPPTSLYRPIITIITTMPTAKTISEALDTLPSSSTTSLPSLHHKPTRRLLLTTKKQKFESSTSAETHRPRTLKWVPSHPQHLLSQEAWRKGGLNSRVKETILITGRDASVKQSLKFKCRFPLPFLEQNGPHDEDIIDDSLSEGGNEEATEGHGLTASDLEMDVETKGAGMTIEFLESDDLPPSPLPNLKSTTSPAAKRRRISQDDPNTQEIYDSLPKDFLELLKAEVPNGRTNISPGEFARVWKMSGRKMGNELVLAQNEYFGKLRVKEVKRKGGRGGEVKR</sequence>
<dbReference type="Proteomes" id="UP001307849">
    <property type="component" value="Unassembled WGS sequence"/>
</dbReference>
<evidence type="ECO:0000256" key="1">
    <source>
        <dbReference type="SAM" id="MobiDB-lite"/>
    </source>
</evidence>
<feature type="compositionally biased region" description="Acidic residues" evidence="1">
    <location>
        <begin position="171"/>
        <end position="185"/>
    </location>
</feature>
<name>A0AAN8NL13_9PEZI</name>
<evidence type="ECO:0000313" key="2">
    <source>
        <dbReference type="EMBL" id="KAK6519910.1"/>
    </source>
</evidence>
<reference evidence="2 3" key="1">
    <citation type="submission" date="2019-10" db="EMBL/GenBank/DDBJ databases">
        <authorList>
            <person name="Palmer J.M."/>
        </authorList>
    </citation>
    <scope>NUCLEOTIDE SEQUENCE [LARGE SCALE GENOMIC DNA]</scope>
    <source>
        <strain evidence="2 3">TWF506</strain>
    </source>
</reference>
<protein>
    <submittedName>
        <fullName evidence="2">Uncharacterized protein</fullName>
    </submittedName>
</protein>
<proteinExistence type="predicted"/>
<feature type="region of interest" description="Disordered" evidence="1">
    <location>
        <begin position="213"/>
        <end position="247"/>
    </location>
</feature>
<accession>A0AAN8NL13</accession>
<dbReference type="AlphaFoldDB" id="A0AAN8NL13"/>
<keyword evidence="3" id="KW-1185">Reference proteome</keyword>
<evidence type="ECO:0000313" key="3">
    <source>
        <dbReference type="Proteomes" id="UP001307849"/>
    </source>
</evidence>
<organism evidence="2 3">
    <name type="scientific">Arthrobotrys conoides</name>
    <dbReference type="NCBI Taxonomy" id="74498"/>
    <lineage>
        <taxon>Eukaryota</taxon>
        <taxon>Fungi</taxon>
        <taxon>Dikarya</taxon>
        <taxon>Ascomycota</taxon>
        <taxon>Pezizomycotina</taxon>
        <taxon>Orbiliomycetes</taxon>
        <taxon>Orbiliales</taxon>
        <taxon>Orbiliaceae</taxon>
        <taxon>Arthrobotrys</taxon>
    </lineage>
</organism>
<comment type="caution">
    <text evidence="2">The sequence shown here is derived from an EMBL/GenBank/DDBJ whole genome shotgun (WGS) entry which is preliminary data.</text>
</comment>
<feature type="region of interest" description="Disordered" evidence="1">
    <location>
        <begin position="165"/>
        <end position="189"/>
    </location>
</feature>
<dbReference type="EMBL" id="JAVHJM010000001">
    <property type="protein sequence ID" value="KAK6519910.1"/>
    <property type="molecule type" value="Genomic_DNA"/>
</dbReference>
<gene>
    <name evidence="2" type="ORF">TWF506_000205</name>
</gene>